<dbReference type="Gene3D" id="3.40.190.10">
    <property type="entry name" value="Periplasmic binding protein-like II"/>
    <property type="match status" value="2"/>
</dbReference>
<dbReference type="Pfam" id="PF00126">
    <property type="entry name" value="HTH_1"/>
    <property type="match status" value="1"/>
</dbReference>
<evidence type="ECO:0000313" key="7">
    <source>
        <dbReference type="Proteomes" id="UP001215461"/>
    </source>
</evidence>
<keyword evidence="2" id="KW-0805">Transcription regulation</keyword>
<sequence>MNQYLETFIIVYETRSFSLAAKTLFVTQPTISIQIQRLEKIIGHSLFIRDQHRTIEPTAEGNLLYEKALKIRSIWQETQDQLDHLTTPNRKLIRIGFSQTVSQMLAANFLKLAQKKLPTIDWHVTVGNSNYIAKQLEQKNLDIGMVEKPLLIDPEKMYRKKIADDQLVRIGKHTGTWLVREPGSGIAHYTQQFFQEYGIMPEKTIQINRNELIISLVQQDIGETIMSQSVIPNNLPNTIINDHFKRTLYSLTANDLEKSLADKINTLLKQSVPLE</sequence>
<dbReference type="PRINTS" id="PR00039">
    <property type="entry name" value="HTHLYSR"/>
</dbReference>
<dbReference type="SUPFAM" id="SSF46785">
    <property type="entry name" value="Winged helix' DNA-binding domain"/>
    <property type="match status" value="1"/>
</dbReference>
<evidence type="ECO:0000259" key="5">
    <source>
        <dbReference type="PROSITE" id="PS50931"/>
    </source>
</evidence>
<dbReference type="EMBL" id="JAANXN010000001">
    <property type="protein sequence ID" value="MDF8370278.1"/>
    <property type="molecule type" value="Genomic_DNA"/>
</dbReference>
<comment type="similarity">
    <text evidence="1">Belongs to the LysR transcriptional regulatory family.</text>
</comment>
<name>A0ABD4XHI7_WEIPA</name>
<keyword evidence="3" id="KW-0238">DNA-binding</keyword>
<dbReference type="Pfam" id="PF03466">
    <property type="entry name" value="LysR_substrate"/>
    <property type="match status" value="1"/>
</dbReference>
<organism evidence="6 7">
    <name type="scientific">Weissella paramesenteroides</name>
    <name type="common">Leuconostoc paramesenteroides</name>
    <dbReference type="NCBI Taxonomy" id="1249"/>
    <lineage>
        <taxon>Bacteria</taxon>
        <taxon>Bacillati</taxon>
        <taxon>Bacillota</taxon>
        <taxon>Bacilli</taxon>
        <taxon>Lactobacillales</taxon>
        <taxon>Lactobacillaceae</taxon>
        <taxon>Weissella</taxon>
    </lineage>
</organism>
<dbReference type="InterPro" id="IPR036390">
    <property type="entry name" value="WH_DNA-bd_sf"/>
</dbReference>
<dbReference type="InterPro" id="IPR000847">
    <property type="entry name" value="LysR_HTH_N"/>
</dbReference>
<dbReference type="InterPro" id="IPR005119">
    <property type="entry name" value="LysR_subst-bd"/>
</dbReference>
<dbReference type="SUPFAM" id="SSF53850">
    <property type="entry name" value="Periplasmic binding protein-like II"/>
    <property type="match status" value="1"/>
</dbReference>
<evidence type="ECO:0000256" key="2">
    <source>
        <dbReference type="ARBA" id="ARBA00023015"/>
    </source>
</evidence>
<evidence type="ECO:0000256" key="4">
    <source>
        <dbReference type="ARBA" id="ARBA00023163"/>
    </source>
</evidence>
<proteinExistence type="inferred from homology"/>
<dbReference type="PANTHER" id="PTHR30126:SF40">
    <property type="entry name" value="HTH-TYPE TRANSCRIPTIONAL REGULATOR GLTR"/>
    <property type="match status" value="1"/>
</dbReference>
<dbReference type="PANTHER" id="PTHR30126">
    <property type="entry name" value="HTH-TYPE TRANSCRIPTIONAL REGULATOR"/>
    <property type="match status" value="1"/>
</dbReference>
<accession>A0ABD4XHI7</accession>
<dbReference type="InterPro" id="IPR036388">
    <property type="entry name" value="WH-like_DNA-bd_sf"/>
</dbReference>
<dbReference type="PROSITE" id="PS50931">
    <property type="entry name" value="HTH_LYSR"/>
    <property type="match status" value="1"/>
</dbReference>
<dbReference type="Proteomes" id="UP001215461">
    <property type="component" value="Unassembled WGS sequence"/>
</dbReference>
<feature type="domain" description="HTH lysR-type" evidence="5">
    <location>
        <begin position="1"/>
        <end position="58"/>
    </location>
</feature>
<gene>
    <name evidence="6" type="ORF">G9403_01220</name>
</gene>
<dbReference type="Gene3D" id="1.10.10.10">
    <property type="entry name" value="Winged helix-like DNA-binding domain superfamily/Winged helix DNA-binding domain"/>
    <property type="match status" value="1"/>
</dbReference>
<comment type="caution">
    <text evidence="6">The sequence shown here is derived from an EMBL/GenBank/DDBJ whole genome shotgun (WGS) entry which is preliminary data.</text>
</comment>
<protein>
    <submittedName>
        <fullName evidence="6">LysR family transcriptional regulator</fullName>
    </submittedName>
</protein>
<keyword evidence="4" id="KW-0804">Transcription</keyword>
<reference evidence="6 7" key="1">
    <citation type="submission" date="2020-03" db="EMBL/GenBank/DDBJ databases">
        <title>Comparative genomics of Weissella paramesenteroides.</title>
        <authorList>
            <person name="Kant R."/>
            <person name="Takala T."/>
            <person name="Saris P."/>
        </authorList>
    </citation>
    <scope>NUCLEOTIDE SEQUENCE [LARGE SCALE GENOMIC DNA]</scope>
    <source>
        <strain evidence="6 7">SJ27-4</strain>
    </source>
</reference>
<evidence type="ECO:0000256" key="1">
    <source>
        <dbReference type="ARBA" id="ARBA00009437"/>
    </source>
</evidence>
<evidence type="ECO:0000256" key="3">
    <source>
        <dbReference type="ARBA" id="ARBA00023125"/>
    </source>
</evidence>
<dbReference type="AlphaFoldDB" id="A0ABD4XHI7"/>
<dbReference type="GO" id="GO:0003677">
    <property type="term" value="F:DNA binding"/>
    <property type="evidence" value="ECO:0007669"/>
    <property type="project" value="UniProtKB-KW"/>
</dbReference>
<dbReference type="RefSeq" id="WP_140836606.1">
    <property type="nucleotide sequence ID" value="NZ_CP049940.1"/>
</dbReference>
<evidence type="ECO:0000313" key="6">
    <source>
        <dbReference type="EMBL" id="MDF8370278.1"/>
    </source>
</evidence>